<evidence type="ECO:0000313" key="3">
    <source>
        <dbReference type="RefSeq" id="XP_019616928.1"/>
    </source>
</evidence>
<name>A0A6P4XXS7_BRABE</name>
<dbReference type="GeneID" id="109464399"/>
<dbReference type="KEGG" id="bbel:109464399"/>
<keyword evidence="1" id="KW-1133">Transmembrane helix</keyword>
<sequence length="512" mass="58621">MSCWLGLTDDPQLSNSRPLRARSRQSSFLKTTVKGVTSACKKLWIAFWPFIGVWWLAFSSVVQINCLWEESGKDNINATWSEEEYNEPPQHTTGLETTDPMVSWRWSHCHQPHKVQKALAYALIIGLYKLAPGILIIRWCYQINLRDLLKGKINQDVVYDKRYLLALYVILWASSILINFSIKCASCEQFFTLRWTISYFSHHQYVVPHAICAFVSLPFYAIIYFPSFFCCWHVIDLTNALVSLAADTKNLADSVAINNDDEPDRILSKVFDRIKEQSWSRHAGIGKEVEFFTKLTMFVGAIVGFAFSNIYVSSKLSNFMEWAHHVSQLLYLAVACMTPFFYVASGVKKLHEAHEIFVCQARRAQVEKLCKSSTNAAVPLEWEKWSVIIDTMRERVVSIVNTEKEQCWTAFATMGAILWHLLGHLNKFDDAPKGIIETERFALTYMISFTLILVILTVLAVIFGFDMVPQFVKAGNRQGHLRVILCSFPVGGVALAVVYLPWHYLKYITCKL</sequence>
<reference evidence="3" key="1">
    <citation type="submission" date="2025-08" db="UniProtKB">
        <authorList>
            <consortium name="RefSeq"/>
        </authorList>
    </citation>
    <scope>IDENTIFICATION</scope>
    <source>
        <tissue evidence="3">Gonad</tissue>
    </source>
</reference>
<dbReference type="Proteomes" id="UP000515135">
    <property type="component" value="Unplaced"/>
</dbReference>
<accession>A0A6P4XXS7</accession>
<organism evidence="2 3">
    <name type="scientific">Branchiostoma belcheri</name>
    <name type="common">Amphioxus</name>
    <dbReference type="NCBI Taxonomy" id="7741"/>
    <lineage>
        <taxon>Eukaryota</taxon>
        <taxon>Metazoa</taxon>
        <taxon>Chordata</taxon>
        <taxon>Cephalochordata</taxon>
        <taxon>Leptocardii</taxon>
        <taxon>Amphioxiformes</taxon>
        <taxon>Branchiostomatidae</taxon>
        <taxon>Branchiostoma</taxon>
    </lineage>
</organism>
<dbReference type="OrthoDB" id="10323923at2759"/>
<feature type="transmembrane region" description="Helical" evidence="1">
    <location>
        <begin position="118"/>
        <end position="141"/>
    </location>
</feature>
<feature type="transmembrane region" description="Helical" evidence="1">
    <location>
        <begin position="162"/>
        <end position="182"/>
    </location>
</feature>
<feature type="transmembrane region" description="Helical" evidence="1">
    <location>
        <begin position="291"/>
        <end position="310"/>
    </location>
</feature>
<feature type="transmembrane region" description="Helical" evidence="1">
    <location>
        <begin position="202"/>
        <end position="225"/>
    </location>
</feature>
<feature type="transmembrane region" description="Helical" evidence="1">
    <location>
        <begin position="43"/>
        <end position="64"/>
    </location>
</feature>
<feature type="transmembrane region" description="Helical" evidence="1">
    <location>
        <begin position="445"/>
        <end position="468"/>
    </location>
</feature>
<feature type="transmembrane region" description="Helical" evidence="1">
    <location>
        <begin position="322"/>
        <end position="344"/>
    </location>
</feature>
<dbReference type="RefSeq" id="XP_019616928.1">
    <property type="nucleotide sequence ID" value="XM_019761369.1"/>
</dbReference>
<keyword evidence="1" id="KW-0472">Membrane</keyword>
<proteinExistence type="predicted"/>
<evidence type="ECO:0000313" key="2">
    <source>
        <dbReference type="Proteomes" id="UP000515135"/>
    </source>
</evidence>
<keyword evidence="1" id="KW-0812">Transmembrane</keyword>
<dbReference type="AlphaFoldDB" id="A0A6P4XXS7"/>
<gene>
    <name evidence="3" type="primary">LOC109464399</name>
</gene>
<evidence type="ECO:0000256" key="1">
    <source>
        <dbReference type="SAM" id="Phobius"/>
    </source>
</evidence>
<keyword evidence="2" id="KW-1185">Reference proteome</keyword>
<protein>
    <submittedName>
        <fullName evidence="3">Uncharacterized protein LOC109464399</fullName>
    </submittedName>
</protein>
<feature type="transmembrane region" description="Helical" evidence="1">
    <location>
        <begin position="480"/>
        <end position="502"/>
    </location>
</feature>